<feature type="compositionally biased region" description="Basic and acidic residues" evidence="1">
    <location>
        <begin position="1"/>
        <end position="22"/>
    </location>
</feature>
<name>M2YZX5_9PSEU</name>
<feature type="compositionally biased region" description="Basic and acidic residues" evidence="1">
    <location>
        <begin position="58"/>
        <end position="80"/>
    </location>
</feature>
<dbReference type="EMBL" id="AOHO01000048">
    <property type="protein sequence ID" value="EME60532.1"/>
    <property type="molecule type" value="Genomic_DNA"/>
</dbReference>
<gene>
    <name evidence="2" type="ORF">H074_15947</name>
</gene>
<feature type="region of interest" description="Disordered" evidence="1">
    <location>
        <begin position="1"/>
        <end position="106"/>
    </location>
</feature>
<feature type="compositionally biased region" description="Low complexity" evidence="1">
    <location>
        <begin position="83"/>
        <end position="98"/>
    </location>
</feature>
<evidence type="ECO:0000313" key="2">
    <source>
        <dbReference type="EMBL" id="EME60532.1"/>
    </source>
</evidence>
<protein>
    <submittedName>
        <fullName evidence="2">Uncharacterized protein</fullName>
    </submittedName>
</protein>
<evidence type="ECO:0000313" key="3">
    <source>
        <dbReference type="Proteomes" id="UP000054226"/>
    </source>
</evidence>
<keyword evidence="3" id="KW-1185">Reference proteome</keyword>
<sequence length="106" mass="11791">MPPERAEGRTAGRGRRAGDRPGRLVLPDHQVRRGPWGLRDHRGRQDPAVRQALQGRPGPRDREEHRDLPGLRPGRPDHPVCRALAAAPADDQEVAAPEGRADVEEW</sequence>
<feature type="compositionally biased region" description="Basic and acidic residues" evidence="1">
    <location>
        <begin position="38"/>
        <end position="47"/>
    </location>
</feature>
<dbReference type="Proteomes" id="UP000054226">
    <property type="component" value="Unassembled WGS sequence"/>
</dbReference>
<proteinExistence type="predicted"/>
<evidence type="ECO:0000256" key="1">
    <source>
        <dbReference type="SAM" id="MobiDB-lite"/>
    </source>
</evidence>
<accession>M2YZX5</accession>
<reference evidence="2 3" key="1">
    <citation type="journal article" date="2013" name="Genome Announc.">
        <title>Draft Genome Sequence of Amycolatopsis decaplanina Strain DSM 44594T.</title>
        <authorList>
            <person name="Kaur N."/>
            <person name="Kumar S."/>
            <person name="Bala M."/>
            <person name="Raghava G.P."/>
            <person name="Mayilraj S."/>
        </authorList>
    </citation>
    <scope>NUCLEOTIDE SEQUENCE [LARGE SCALE GENOMIC DNA]</scope>
    <source>
        <strain evidence="2 3">DSM 44594</strain>
    </source>
</reference>
<organism evidence="2 3">
    <name type="scientific">Amycolatopsis decaplanina DSM 44594</name>
    <dbReference type="NCBI Taxonomy" id="1284240"/>
    <lineage>
        <taxon>Bacteria</taxon>
        <taxon>Bacillati</taxon>
        <taxon>Actinomycetota</taxon>
        <taxon>Actinomycetes</taxon>
        <taxon>Pseudonocardiales</taxon>
        <taxon>Pseudonocardiaceae</taxon>
        <taxon>Amycolatopsis</taxon>
    </lineage>
</organism>
<comment type="caution">
    <text evidence="2">The sequence shown here is derived from an EMBL/GenBank/DDBJ whole genome shotgun (WGS) entry which is preliminary data.</text>
</comment>
<dbReference type="AlphaFoldDB" id="M2YZX5"/>